<gene>
    <name evidence="6" type="ORF">DWV08_12960</name>
    <name evidence="7" type="ORF">DXU92_04710</name>
</gene>
<keyword evidence="8" id="KW-1185">Reference proteome</keyword>
<keyword evidence="3 5" id="KW-0560">Oxidoreductase</keyword>
<dbReference type="PIRSF" id="PIRSF000303">
    <property type="entry name" value="Glutathion_perox"/>
    <property type="match status" value="1"/>
</dbReference>
<evidence type="ECO:0000313" key="9">
    <source>
        <dbReference type="Proteomes" id="UP000282185"/>
    </source>
</evidence>
<organism evidence="7 9">
    <name type="scientific">Brachybacterium saurashtrense</name>
    <dbReference type="NCBI Taxonomy" id="556288"/>
    <lineage>
        <taxon>Bacteria</taxon>
        <taxon>Bacillati</taxon>
        <taxon>Actinomycetota</taxon>
        <taxon>Actinomycetes</taxon>
        <taxon>Micrococcales</taxon>
        <taxon>Dermabacteraceae</taxon>
        <taxon>Brachybacterium</taxon>
    </lineage>
</organism>
<dbReference type="PROSITE" id="PS51355">
    <property type="entry name" value="GLUTATHIONE_PEROXID_3"/>
    <property type="match status" value="1"/>
</dbReference>
<evidence type="ECO:0000256" key="5">
    <source>
        <dbReference type="RuleBase" id="RU000499"/>
    </source>
</evidence>
<dbReference type="CDD" id="cd00340">
    <property type="entry name" value="GSH_Peroxidase"/>
    <property type="match status" value="1"/>
</dbReference>
<dbReference type="InterPro" id="IPR000889">
    <property type="entry name" value="Glutathione_peroxidase"/>
</dbReference>
<dbReference type="RefSeq" id="WP_115414181.1">
    <property type="nucleotide sequence ID" value="NZ_CP031356.1"/>
</dbReference>
<dbReference type="PANTHER" id="PTHR11592:SF78">
    <property type="entry name" value="GLUTATHIONE PEROXIDASE"/>
    <property type="match status" value="1"/>
</dbReference>
<evidence type="ECO:0000313" key="6">
    <source>
        <dbReference type="EMBL" id="AXK46431.1"/>
    </source>
</evidence>
<evidence type="ECO:0000256" key="2">
    <source>
        <dbReference type="ARBA" id="ARBA00022559"/>
    </source>
</evidence>
<dbReference type="KEGG" id="bsau:DWV08_12960"/>
<dbReference type="AlphaFoldDB" id="A0A345YR79"/>
<feature type="active site" evidence="4">
    <location>
        <position position="36"/>
    </location>
</feature>
<dbReference type="FunFam" id="3.40.30.10:FF:000010">
    <property type="entry name" value="Glutathione peroxidase"/>
    <property type="match status" value="1"/>
</dbReference>
<name>A0A345YR79_9MICO</name>
<dbReference type="OrthoDB" id="9785502at2"/>
<sequence>MTTLADLTATALSGRDQDLSEHLGSVVLVVNTASKCGLTPQYAGLQALHERFSAQGLTVLGFPCDQFMHQEPGTEAEISEFCQVNYGVTFPMFAKIEVNGEGAHPLYQWLTGPHAGAAAASRSGADTTSADGIPAGDIEWNFAKFLLGRDGTVLRRYAPQVEPADLAEDIAQALSATA</sequence>
<dbReference type="EMBL" id="CP031356">
    <property type="protein sequence ID" value="AXK46431.1"/>
    <property type="molecule type" value="Genomic_DNA"/>
</dbReference>
<protein>
    <recommendedName>
        <fullName evidence="5">Glutathione peroxidase</fullName>
    </recommendedName>
</protein>
<accession>A0A345YR79</accession>
<evidence type="ECO:0000313" key="8">
    <source>
        <dbReference type="Proteomes" id="UP000254236"/>
    </source>
</evidence>
<comment type="similarity">
    <text evidence="1 5">Belongs to the glutathione peroxidase family.</text>
</comment>
<evidence type="ECO:0000313" key="7">
    <source>
        <dbReference type="EMBL" id="RRR24172.1"/>
    </source>
</evidence>
<evidence type="ECO:0000256" key="1">
    <source>
        <dbReference type="ARBA" id="ARBA00006926"/>
    </source>
</evidence>
<dbReference type="InterPro" id="IPR036249">
    <property type="entry name" value="Thioredoxin-like_sf"/>
</dbReference>
<reference evidence="7 9" key="2">
    <citation type="submission" date="2018-08" db="EMBL/GenBank/DDBJ databases">
        <title>Brachybacterium saurashtrense DSM 23186.</title>
        <authorList>
            <person name="Li Y."/>
        </authorList>
    </citation>
    <scope>NUCLEOTIDE SEQUENCE [LARGE SCALE GENOMIC DNA]</scope>
    <source>
        <strain evidence="7 9">DSM 23186</strain>
    </source>
</reference>
<dbReference type="PROSITE" id="PS00460">
    <property type="entry name" value="GLUTATHIONE_PEROXID_1"/>
    <property type="match status" value="1"/>
</dbReference>
<dbReference type="Pfam" id="PF00255">
    <property type="entry name" value="GSHPx"/>
    <property type="match status" value="1"/>
</dbReference>
<dbReference type="SUPFAM" id="SSF52833">
    <property type="entry name" value="Thioredoxin-like"/>
    <property type="match status" value="1"/>
</dbReference>
<dbReference type="GO" id="GO:0034599">
    <property type="term" value="P:cellular response to oxidative stress"/>
    <property type="evidence" value="ECO:0007669"/>
    <property type="project" value="TreeGrafter"/>
</dbReference>
<dbReference type="PANTHER" id="PTHR11592">
    <property type="entry name" value="GLUTATHIONE PEROXIDASE"/>
    <property type="match status" value="1"/>
</dbReference>
<proteinExistence type="inferred from homology"/>
<dbReference type="GO" id="GO:0004601">
    <property type="term" value="F:peroxidase activity"/>
    <property type="evidence" value="ECO:0007669"/>
    <property type="project" value="UniProtKB-KW"/>
</dbReference>
<dbReference type="Proteomes" id="UP000254236">
    <property type="component" value="Chromosome"/>
</dbReference>
<reference evidence="6 8" key="1">
    <citation type="submission" date="2018-07" db="EMBL/GenBank/DDBJ databases">
        <title>Brachybacterium saurashtrense DSM 23186 genome sequence.</title>
        <authorList>
            <person name="Guo L."/>
        </authorList>
    </citation>
    <scope>NUCLEOTIDE SEQUENCE [LARGE SCALE GENOMIC DNA]</scope>
    <source>
        <strain evidence="6 8">DSM 23186</strain>
    </source>
</reference>
<evidence type="ECO:0000256" key="4">
    <source>
        <dbReference type="PIRSR" id="PIRSR000303-1"/>
    </source>
</evidence>
<dbReference type="InterPro" id="IPR029759">
    <property type="entry name" value="GPX_AS"/>
</dbReference>
<keyword evidence="2 5" id="KW-0575">Peroxidase</keyword>
<dbReference type="PRINTS" id="PR01011">
    <property type="entry name" value="GLUTPROXDASE"/>
</dbReference>
<dbReference type="EMBL" id="QSWH01000002">
    <property type="protein sequence ID" value="RRR24172.1"/>
    <property type="molecule type" value="Genomic_DNA"/>
</dbReference>
<evidence type="ECO:0000256" key="3">
    <source>
        <dbReference type="ARBA" id="ARBA00023002"/>
    </source>
</evidence>
<dbReference type="Gene3D" id="3.40.30.10">
    <property type="entry name" value="Glutaredoxin"/>
    <property type="match status" value="1"/>
</dbReference>
<dbReference type="Proteomes" id="UP000282185">
    <property type="component" value="Unassembled WGS sequence"/>
</dbReference>